<keyword evidence="2" id="KW-0732">Signal</keyword>
<dbReference type="AlphaFoldDB" id="A0A327L6I9"/>
<evidence type="ECO:0000313" key="4">
    <source>
        <dbReference type="Proteomes" id="UP000249130"/>
    </source>
</evidence>
<proteinExistence type="inferred from homology"/>
<sequence length="321" mass="33433">MRAAHLATALIWLLAATLGAHADGWPSKTVRVIIPFGPGSATDVVPRVVLEQLQAQTGQPFVVENRGGAGGTIGTAQVAKAEPDGYTLLAHSSAHTITPALYPNLSYDVVKDFVSLGVIGSVPNVLIVAPSTGYTTVQEFVAAAKANPGSFNFASVGIGSAVHLSAERFRASAGYEAVHIPFKGGAEALTEVIAGRVTYYFCPISTALPHIKSGRLRALAVSSPTRAAALPDVPTTLEAGFPNSDYTVWIGFFAPAKTSPAVVSAFHGELRKALDNPGLKGRLTDIGVEPMPVTPAQFEAQVKQEVGTYAAFAKSIGMKVN</sequence>
<dbReference type="RefSeq" id="WP_111417507.1">
    <property type="nucleotide sequence ID" value="NZ_NPEX01000010.1"/>
</dbReference>
<dbReference type="PANTHER" id="PTHR42928">
    <property type="entry name" value="TRICARBOXYLATE-BINDING PROTEIN"/>
    <property type="match status" value="1"/>
</dbReference>
<dbReference type="CDD" id="cd13578">
    <property type="entry name" value="PBP2_Bug27"/>
    <property type="match status" value="1"/>
</dbReference>
<feature type="signal peptide" evidence="2">
    <location>
        <begin position="1"/>
        <end position="22"/>
    </location>
</feature>
<keyword evidence="4" id="KW-1185">Reference proteome</keyword>
<dbReference type="OrthoDB" id="8248534at2"/>
<dbReference type="Proteomes" id="UP000249130">
    <property type="component" value="Unassembled WGS sequence"/>
</dbReference>
<dbReference type="EMBL" id="NPEX01000010">
    <property type="protein sequence ID" value="RAI45675.1"/>
    <property type="molecule type" value="Genomic_DNA"/>
</dbReference>
<gene>
    <name evidence="3" type="ORF">CH341_02765</name>
</gene>
<dbReference type="InterPro" id="IPR042100">
    <property type="entry name" value="Bug_dom1"/>
</dbReference>
<protein>
    <recommendedName>
        <fullName evidence="5">LacI family transcriptional regulator</fullName>
    </recommendedName>
</protein>
<feature type="chain" id="PRO_5016416769" description="LacI family transcriptional regulator" evidence="2">
    <location>
        <begin position="23"/>
        <end position="321"/>
    </location>
</feature>
<organism evidence="3 4">
    <name type="scientific">Rhodoplanes roseus</name>
    <dbReference type="NCBI Taxonomy" id="29409"/>
    <lineage>
        <taxon>Bacteria</taxon>
        <taxon>Pseudomonadati</taxon>
        <taxon>Pseudomonadota</taxon>
        <taxon>Alphaproteobacteria</taxon>
        <taxon>Hyphomicrobiales</taxon>
        <taxon>Nitrobacteraceae</taxon>
        <taxon>Rhodoplanes</taxon>
    </lineage>
</organism>
<dbReference type="SUPFAM" id="SSF53850">
    <property type="entry name" value="Periplasmic binding protein-like II"/>
    <property type="match status" value="1"/>
</dbReference>
<evidence type="ECO:0000256" key="2">
    <source>
        <dbReference type="SAM" id="SignalP"/>
    </source>
</evidence>
<evidence type="ECO:0008006" key="5">
    <source>
        <dbReference type="Google" id="ProtNLM"/>
    </source>
</evidence>
<dbReference type="Gene3D" id="3.40.190.150">
    <property type="entry name" value="Bordetella uptake gene, domain 1"/>
    <property type="match status" value="1"/>
</dbReference>
<reference evidence="3 4" key="1">
    <citation type="submission" date="2017-07" db="EMBL/GenBank/DDBJ databases">
        <title>Draft Genome Sequences of Select Purple Nonsulfur Bacteria.</title>
        <authorList>
            <person name="Lasarre B."/>
            <person name="Mckinlay J.B."/>
        </authorList>
    </citation>
    <scope>NUCLEOTIDE SEQUENCE [LARGE SCALE GENOMIC DNA]</scope>
    <source>
        <strain evidence="3 4">DSM 5909</strain>
    </source>
</reference>
<dbReference type="Gene3D" id="3.40.190.10">
    <property type="entry name" value="Periplasmic binding protein-like II"/>
    <property type="match status" value="1"/>
</dbReference>
<accession>A0A327L6I9</accession>
<name>A0A327L6I9_9BRAD</name>
<dbReference type="PANTHER" id="PTHR42928:SF5">
    <property type="entry name" value="BLR1237 PROTEIN"/>
    <property type="match status" value="1"/>
</dbReference>
<comment type="similarity">
    <text evidence="1">Belongs to the UPF0065 (bug) family.</text>
</comment>
<evidence type="ECO:0000313" key="3">
    <source>
        <dbReference type="EMBL" id="RAI45675.1"/>
    </source>
</evidence>
<dbReference type="PIRSF" id="PIRSF017082">
    <property type="entry name" value="YflP"/>
    <property type="match status" value="1"/>
</dbReference>
<dbReference type="InterPro" id="IPR005064">
    <property type="entry name" value="BUG"/>
</dbReference>
<dbReference type="Pfam" id="PF03401">
    <property type="entry name" value="TctC"/>
    <property type="match status" value="1"/>
</dbReference>
<evidence type="ECO:0000256" key="1">
    <source>
        <dbReference type="ARBA" id="ARBA00006987"/>
    </source>
</evidence>
<comment type="caution">
    <text evidence="3">The sequence shown here is derived from an EMBL/GenBank/DDBJ whole genome shotgun (WGS) entry which is preliminary data.</text>
</comment>